<evidence type="ECO:0000313" key="2">
    <source>
        <dbReference type="EMBL" id="TGZ78536.1"/>
    </source>
</evidence>
<proteinExistence type="predicted"/>
<gene>
    <name evidence="2" type="ORF">EX30DRAFT_135060</name>
</gene>
<sequence length="388" mass="41559">MPRMKLKSVCLDTSTSTCPSLPSVSPSSSASSSPIQSTRAPAAEECSIPSPTSSCSKAVAKKRGTRKLELRQDVLKNYNMPTYGNPSTTERFGQMTPAHEEEMQLGGNGGSTTGIAEALQQQEAVQPNDSATLITPDDTDDEFELSLEEFEKCYVPLSNLPTPPWSSESSSVEARDMGGADDNELLDPLFYGPAKYLATMSPRNASRETPSVRRLQGYLQRANLKMEAMALAGCILDCLSGRFVRQWRAECSDALEMETDSPEAGGILIVVAALCVAMKFLEDSSYTTRFWALAVCDDLFSPTVLAKTERLVLADLNYCLVGISAPAMLRYSIDEIERYAALLDAPVVSASASSTSSTSSTSSASAANSKLAVSSSSTRAPSPFPMLP</sequence>
<dbReference type="CDD" id="cd20557">
    <property type="entry name" value="CYCLIN_ScPCL1-like"/>
    <property type="match status" value="1"/>
</dbReference>
<feature type="region of interest" description="Disordered" evidence="1">
    <location>
        <begin position="12"/>
        <end position="60"/>
    </location>
</feature>
<feature type="compositionally biased region" description="Low complexity" evidence="1">
    <location>
        <begin position="13"/>
        <end position="38"/>
    </location>
</feature>
<feature type="compositionally biased region" description="Low complexity" evidence="1">
    <location>
        <begin position="352"/>
        <end position="377"/>
    </location>
</feature>
<dbReference type="OrthoDB" id="3877279at2759"/>
<evidence type="ECO:0000313" key="3">
    <source>
        <dbReference type="Proteomes" id="UP000298138"/>
    </source>
</evidence>
<name>A0A4S2MN25_9PEZI</name>
<accession>A0A4S2MN25</accession>
<organism evidence="2 3">
    <name type="scientific">Ascodesmis nigricans</name>
    <dbReference type="NCBI Taxonomy" id="341454"/>
    <lineage>
        <taxon>Eukaryota</taxon>
        <taxon>Fungi</taxon>
        <taxon>Dikarya</taxon>
        <taxon>Ascomycota</taxon>
        <taxon>Pezizomycotina</taxon>
        <taxon>Pezizomycetes</taxon>
        <taxon>Pezizales</taxon>
        <taxon>Ascodesmidaceae</taxon>
        <taxon>Ascodesmis</taxon>
    </lineage>
</organism>
<protein>
    <recommendedName>
        <fullName evidence="4">Cyclin N-terminal domain-containing protein</fullName>
    </recommendedName>
</protein>
<dbReference type="EMBL" id="ML220140">
    <property type="protein sequence ID" value="TGZ78536.1"/>
    <property type="molecule type" value="Genomic_DNA"/>
</dbReference>
<dbReference type="InterPro" id="IPR036915">
    <property type="entry name" value="Cyclin-like_sf"/>
</dbReference>
<evidence type="ECO:0000256" key="1">
    <source>
        <dbReference type="SAM" id="MobiDB-lite"/>
    </source>
</evidence>
<dbReference type="SUPFAM" id="SSF47954">
    <property type="entry name" value="Cyclin-like"/>
    <property type="match status" value="1"/>
</dbReference>
<dbReference type="Proteomes" id="UP000298138">
    <property type="component" value="Unassembled WGS sequence"/>
</dbReference>
<feature type="region of interest" description="Disordered" evidence="1">
    <location>
        <begin position="352"/>
        <end position="388"/>
    </location>
</feature>
<dbReference type="InParanoid" id="A0A4S2MN25"/>
<reference evidence="2 3" key="1">
    <citation type="submission" date="2019-04" db="EMBL/GenBank/DDBJ databases">
        <title>Comparative genomics and transcriptomics to analyze fruiting body development in filamentous ascomycetes.</title>
        <authorList>
            <consortium name="DOE Joint Genome Institute"/>
            <person name="Lutkenhaus R."/>
            <person name="Traeger S."/>
            <person name="Breuer J."/>
            <person name="Kuo A."/>
            <person name="Lipzen A."/>
            <person name="Pangilinan J."/>
            <person name="Dilworth D."/>
            <person name="Sandor L."/>
            <person name="Poggeler S."/>
            <person name="Barry K."/>
            <person name="Grigoriev I.V."/>
            <person name="Nowrousian M."/>
        </authorList>
    </citation>
    <scope>NUCLEOTIDE SEQUENCE [LARGE SCALE GENOMIC DNA]</scope>
    <source>
        <strain evidence="2 3">CBS 389.68</strain>
    </source>
</reference>
<keyword evidence="3" id="KW-1185">Reference proteome</keyword>
<dbReference type="Gene3D" id="1.10.472.10">
    <property type="entry name" value="Cyclin-like"/>
    <property type="match status" value="1"/>
</dbReference>
<dbReference type="AlphaFoldDB" id="A0A4S2MN25"/>
<evidence type="ECO:0008006" key="4">
    <source>
        <dbReference type="Google" id="ProtNLM"/>
    </source>
</evidence>